<dbReference type="EMBL" id="LNYY01000004">
    <property type="protein sequence ID" value="KTD71442.1"/>
    <property type="molecule type" value="Genomic_DNA"/>
</dbReference>
<reference evidence="2 3" key="1">
    <citation type="submission" date="2015-11" db="EMBL/GenBank/DDBJ databases">
        <title>Genomic analysis of 38 Legionella species identifies large and diverse effector repertoires.</title>
        <authorList>
            <person name="Burstein D."/>
            <person name="Amaro F."/>
            <person name="Zusman T."/>
            <person name="Lifshitz Z."/>
            <person name="Cohen O."/>
            <person name="Gilbert J.A."/>
            <person name="Pupko T."/>
            <person name="Shuman H.A."/>
            <person name="Segal G."/>
        </authorList>
    </citation>
    <scope>NUCLEOTIDE SEQUENCE [LARGE SCALE GENOMIC DNA]</scope>
    <source>
        <strain evidence="2 3">IMVS3376</strain>
    </source>
</reference>
<proteinExistence type="predicted"/>
<evidence type="ECO:0000256" key="1">
    <source>
        <dbReference type="SAM" id="MobiDB-lite"/>
    </source>
</evidence>
<comment type="caution">
    <text evidence="2">The sequence shown here is derived from an EMBL/GenBank/DDBJ whole genome shotgun (WGS) entry which is preliminary data.</text>
</comment>
<keyword evidence="2" id="KW-0808">Transferase</keyword>
<sequence length="474" mass="52837">MVATSKQIKIEKEKKKHALQVAEALTKQIKSGEATGVLSGITDNIIKFALKASEYIVQFQETMPIGNKNVPIKLLGGSAIPIYSITYKDVPVVFRVISEHDIDFPAYIRARKHNVLNKHFPEQYALEEFMHRSQKYYLEVVEYCGRQDLRVVNNDFVSRIQYVRNMLQIMADLRAAGFCFTDFKPGNFVIADDGRLVLSDVKSLRDVTGKDAIPVNELSNNISVGYQFLLDSVSNNPGSKPMVSIQEIEYESRYSLGISIYEVLTGHFIVSEHMKAQAAIKDLVNKSETDADERPFSSFLQQQATTGLGETLERMQKEDLSEHMNLEHEVFQSPVGFALKEIILSLTSKTKTQRMEAQEALTRLDLAIGFTQTSSAPSSTEDDQSVEASSSNSPGSVKTPESKKIVKQYSQAELPTMFKRASSAPAPEREAPGTPTVSDKVDKFKRSGSFLSKIFSSPKKEKAKPVMEAENPAP</sequence>
<dbReference type="AlphaFoldDB" id="A0A0W0ZQY5"/>
<dbReference type="PATRIC" id="fig|947033.5.peg.226"/>
<dbReference type="InterPro" id="IPR011009">
    <property type="entry name" value="Kinase-like_dom_sf"/>
</dbReference>
<feature type="region of interest" description="Disordered" evidence="1">
    <location>
        <begin position="373"/>
        <end position="474"/>
    </location>
</feature>
<accession>A0A0W0ZQY5</accession>
<keyword evidence="3" id="KW-1185">Reference proteome</keyword>
<dbReference type="OrthoDB" id="9801841at2"/>
<gene>
    <name evidence="2" type="ORF">Lste_0208</name>
</gene>
<feature type="compositionally biased region" description="Polar residues" evidence="1">
    <location>
        <begin position="386"/>
        <end position="396"/>
    </location>
</feature>
<protein>
    <submittedName>
        <fullName evidence="2">Protein kinase domain protein</fullName>
    </submittedName>
</protein>
<evidence type="ECO:0000313" key="2">
    <source>
        <dbReference type="EMBL" id="KTD71442.1"/>
    </source>
</evidence>
<dbReference type="RefSeq" id="WP_058509228.1">
    <property type="nucleotide sequence ID" value="NZ_LNYY01000004.1"/>
</dbReference>
<evidence type="ECO:0000313" key="3">
    <source>
        <dbReference type="Proteomes" id="UP000054926"/>
    </source>
</evidence>
<keyword evidence="2" id="KW-0418">Kinase</keyword>
<name>A0A0W0ZQY5_9GAMM</name>
<feature type="compositionally biased region" description="Basic and acidic residues" evidence="1">
    <location>
        <begin position="458"/>
        <end position="467"/>
    </location>
</feature>
<dbReference type="GO" id="GO:0016301">
    <property type="term" value="F:kinase activity"/>
    <property type="evidence" value="ECO:0007669"/>
    <property type="project" value="UniProtKB-KW"/>
</dbReference>
<dbReference type="Proteomes" id="UP000054926">
    <property type="component" value="Unassembled WGS sequence"/>
</dbReference>
<dbReference type="STRING" id="947033.Lste_0208"/>
<dbReference type="Gene3D" id="1.10.510.10">
    <property type="entry name" value="Transferase(Phosphotransferase) domain 1"/>
    <property type="match status" value="1"/>
</dbReference>
<dbReference type="SUPFAM" id="SSF56112">
    <property type="entry name" value="Protein kinase-like (PK-like)"/>
    <property type="match status" value="1"/>
</dbReference>
<organism evidence="2 3">
    <name type="scientific">Legionella steelei</name>
    <dbReference type="NCBI Taxonomy" id="947033"/>
    <lineage>
        <taxon>Bacteria</taxon>
        <taxon>Pseudomonadati</taxon>
        <taxon>Pseudomonadota</taxon>
        <taxon>Gammaproteobacteria</taxon>
        <taxon>Legionellales</taxon>
        <taxon>Legionellaceae</taxon>
        <taxon>Legionella</taxon>
    </lineage>
</organism>